<evidence type="ECO:0000256" key="1">
    <source>
        <dbReference type="SAM" id="Phobius"/>
    </source>
</evidence>
<accession>A0A220S297</accession>
<keyword evidence="1" id="KW-1133">Transmembrane helix</keyword>
<name>A0A220S297_9NEIS</name>
<evidence type="ECO:0000313" key="2">
    <source>
        <dbReference type="EMBL" id="ASK27488.1"/>
    </source>
</evidence>
<keyword evidence="1" id="KW-0472">Membrane</keyword>
<reference evidence="2 3" key="1">
    <citation type="submission" date="2017-06" db="EMBL/GenBank/DDBJ databases">
        <title>Neisseria chenwenguii sp. nov., isolated from the intestinal contents of Tibetan Plateau Pika in Yushu, Qinghai Province, China.</title>
        <authorList>
            <person name="Zhang G."/>
        </authorList>
    </citation>
    <scope>NUCLEOTIDE SEQUENCE [LARGE SCALE GENOMIC DNA]</scope>
    <source>
        <strain evidence="2 3">10023</strain>
    </source>
</reference>
<dbReference type="AlphaFoldDB" id="A0A220S297"/>
<feature type="transmembrane region" description="Helical" evidence="1">
    <location>
        <begin position="46"/>
        <end position="63"/>
    </location>
</feature>
<gene>
    <name evidence="2" type="ORF">BG910_06785</name>
</gene>
<dbReference type="KEGG" id="nei:BG910_06785"/>
<sequence>MVRFTRMPDSCCRLHWELPYGMTDGKKGRNMWASLRKILKRYKKPLLVLAVNEFVYMLFGVPVECFRYCPVRP</sequence>
<organism evidence="2 3">
    <name type="scientific">Neisseria chenwenguii</name>
    <dbReference type="NCBI Taxonomy" id="1853278"/>
    <lineage>
        <taxon>Bacteria</taxon>
        <taxon>Pseudomonadati</taxon>
        <taxon>Pseudomonadota</taxon>
        <taxon>Betaproteobacteria</taxon>
        <taxon>Neisseriales</taxon>
        <taxon>Neisseriaceae</taxon>
        <taxon>Neisseria</taxon>
    </lineage>
</organism>
<evidence type="ECO:0000313" key="3">
    <source>
        <dbReference type="Proteomes" id="UP000198238"/>
    </source>
</evidence>
<protein>
    <submittedName>
        <fullName evidence="2">Uncharacterized protein</fullName>
    </submittedName>
</protein>
<proteinExistence type="predicted"/>
<dbReference type="Proteomes" id="UP000198238">
    <property type="component" value="Chromosome"/>
</dbReference>
<keyword evidence="1" id="KW-0812">Transmembrane</keyword>
<keyword evidence="3" id="KW-1185">Reference proteome</keyword>
<dbReference type="EMBL" id="CP022278">
    <property type="protein sequence ID" value="ASK27488.1"/>
    <property type="molecule type" value="Genomic_DNA"/>
</dbReference>